<evidence type="ECO:0000313" key="2">
    <source>
        <dbReference type="EMBL" id="MBB4642644.1"/>
    </source>
</evidence>
<keyword evidence="2" id="KW-0255">Endonuclease</keyword>
<protein>
    <submittedName>
        <fullName evidence="2">Endonuclease YncB(Thermonuclease family)</fullName>
    </submittedName>
</protein>
<keyword evidence="1" id="KW-1133">Transmembrane helix</keyword>
<evidence type="ECO:0000256" key="1">
    <source>
        <dbReference type="SAM" id="Phobius"/>
    </source>
</evidence>
<dbReference type="EMBL" id="JACHOV010000012">
    <property type="protein sequence ID" value="MBB4642644.1"/>
    <property type="molecule type" value="Genomic_DNA"/>
</dbReference>
<gene>
    <name evidence="2" type="ORF">HNQ99_002980</name>
</gene>
<keyword evidence="2" id="KW-0540">Nuclease</keyword>
<name>A0A840HZ07_9SPHN</name>
<keyword evidence="1" id="KW-0812">Transmembrane</keyword>
<accession>A0A840HZ07</accession>
<dbReference type="InterPro" id="IPR035437">
    <property type="entry name" value="SNase_OB-fold_sf"/>
</dbReference>
<dbReference type="RefSeq" id="WP_184476913.1">
    <property type="nucleotide sequence ID" value="NZ_JACHOV010000012.1"/>
</dbReference>
<comment type="caution">
    <text evidence="2">The sequence shown here is derived from an EMBL/GenBank/DDBJ whole genome shotgun (WGS) entry which is preliminary data.</text>
</comment>
<evidence type="ECO:0000313" key="3">
    <source>
        <dbReference type="Proteomes" id="UP000575068"/>
    </source>
</evidence>
<dbReference type="AlphaFoldDB" id="A0A840HZ07"/>
<keyword evidence="2" id="KW-0378">Hydrolase</keyword>
<dbReference type="Proteomes" id="UP000575068">
    <property type="component" value="Unassembled WGS sequence"/>
</dbReference>
<proteinExistence type="predicted"/>
<dbReference type="Gene3D" id="2.40.50.90">
    <property type="match status" value="1"/>
</dbReference>
<reference evidence="2 3" key="1">
    <citation type="submission" date="2020-08" db="EMBL/GenBank/DDBJ databases">
        <title>Genomic Encyclopedia of Type Strains, Phase IV (KMG-IV): sequencing the most valuable type-strain genomes for metagenomic binning, comparative biology and taxonomic classification.</title>
        <authorList>
            <person name="Goeker M."/>
        </authorList>
    </citation>
    <scope>NUCLEOTIDE SEQUENCE [LARGE SCALE GENOMIC DNA]</scope>
    <source>
        <strain evidence="2 3">DSM 7465</strain>
    </source>
</reference>
<feature type="transmembrane region" description="Helical" evidence="1">
    <location>
        <begin position="32"/>
        <end position="52"/>
    </location>
</feature>
<organism evidence="2 3">
    <name type="scientific">Rhizorhapis suberifaciens</name>
    <name type="common">corky root of lettuce</name>
    <dbReference type="NCBI Taxonomy" id="13656"/>
    <lineage>
        <taxon>Bacteria</taxon>
        <taxon>Pseudomonadati</taxon>
        <taxon>Pseudomonadota</taxon>
        <taxon>Alphaproteobacteria</taxon>
        <taxon>Sphingomonadales</taxon>
        <taxon>Sphingomonadaceae</taxon>
        <taxon>Rhizorhapis</taxon>
    </lineage>
</organism>
<keyword evidence="3" id="KW-1185">Reference proteome</keyword>
<dbReference type="SUPFAM" id="SSF50199">
    <property type="entry name" value="Staphylococcal nuclease"/>
    <property type="match status" value="1"/>
</dbReference>
<keyword evidence="1" id="KW-0472">Membrane</keyword>
<sequence>MGREKRSWANAHYREWREKKRRSRRGKRMGEVRLYATAFLLMVGTFCLVFFWPAGKGASVAAIPSANQFSCKVSRITDGDTLRCADGTRVRLHAVAARESDGSCKPGHPCPTASASEATATLSALASGQTLQCEQTGTSYNRVVAICRDEANIEINCAMIESGTALVWPRYNQERAICRR</sequence>
<dbReference type="GO" id="GO:0004519">
    <property type="term" value="F:endonuclease activity"/>
    <property type="evidence" value="ECO:0007669"/>
    <property type="project" value="UniProtKB-KW"/>
</dbReference>